<dbReference type="EMBL" id="CP013344">
    <property type="protein sequence ID" value="AMU90561.1"/>
    <property type="molecule type" value="Genomic_DNA"/>
</dbReference>
<name>A0AAC8Z2D3_SPHMC</name>
<evidence type="ECO:0000259" key="1">
    <source>
        <dbReference type="Pfam" id="PF01345"/>
    </source>
</evidence>
<dbReference type="InterPro" id="IPR001434">
    <property type="entry name" value="OmcB-like_DUF11"/>
</dbReference>
<organism evidence="2 3">
    <name type="scientific">Sphingopyxis macrogoltabida</name>
    <name type="common">Sphingomonas macrogoltabidus</name>
    <dbReference type="NCBI Taxonomy" id="33050"/>
    <lineage>
        <taxon>Bacteria</taxon>
        <taxon>Pseudomonadati</taxon>
        <taxon>Pseudomonadota</taxon>
        <taxon>Alphaproteobacteria</taxon>
        <taxon>Sphingomonadales</taxon>
        <taxon>Sphingomonadaceae</taxon>
        <taxon>Sphingopyxis</taxon>
    </lineage>
</organism>
<dbReference type="Pfam" id="PF01345">
    <property type="entry name" value="DUF11"/>
    <property type="match status" value="1"/>
</dbReference>
<dbReference type="Proteomes" id="UP000076088">
    <property type="component" value="Chromosome"/>
</dbReference>
<dbReference type="AlphaFoldDB" id="A0AAC8Z2D3"/>
<dbReference type="NCBIfam" id="TIGR01451">
    <property type="entry name" value="B_ant_repeat"/>
    <property type="match status" value="1"/>
</dbReference>
<gene>
    <name evidence="2" type="ORF">ATM17_16175</name>
</gene>
<reference evidence="2 3" key="2">
    <citation type="journal article" date="2016" name="Genome Announc.">
        <title>Complete Genome Sequence of Sphingopyxis macrogoltabida Strain 203N (NBRC 111659), a Polyethylene Glycol Degrader.</title>
        <authorList>
            <person name="Ohtsubo Y."/>
            <person name="Nonoyama S."/>
            <person name="Nagata Y."/>
            <person name="Numata M."/>
            <person name="Tsuchikane K."/>
            <person name="Hosoyama A."/>
            <person name="Yamazoe A."/>
            <person name="Tsuda M."/>
            <person name="Fujita N."/>
            <person name="Kawai F."/>
        </authorList>
    </citation>
    <scope>NUCLEOTIDE SEQUENCE [LARGE SCALE GENOMIC DNA]</scope>
    <source>
        <strain evidence="2 3">203N</strain>
    </source>
</reference>
<proteinExistence type="predicted"/>
<dbReference type="InterPro" id="IPR047589">
    <property type="entry name" value="DUF11_rpt"/>
</dbReference>
<sequence>MTLAAALFATVQPAAAQGGGALTSKIELQKVVPGTGTDRHAELYTFVAPDVVVPGDRIRVTLTFTNNGTAPASGVNIVNPIPEGLVFDGANDPAAFSVSVDGAKAFGALDALTVPVEGAAPRAAANADVTHVRWLWPDAIPVGGSRSVAFFGRVK</sequence>
<protein>
    <recommendedName>
        <fullName evidence="1">DUF11 domain-containing protein</fullName>
    </recommendedName>
</protein>
<feature type="domain" description="DUF11" evidence="1">
    <location>
        <begin position="49"/>
        <end position="95"/>
    </location>
</feature>
<accession>A0AAC8Z2D3</accession>
<evidence type="ECO:0000313" key="3">
    <source>
        <dbReference type="Proteomes" id="UP000076088"/>
    </source>
</evidence>
<evidence type="ECO:0000313" key="2">
    <source>
        <dbReference type="EMBL" id="AMU90561.1"/>
    </source>
</evidence>
<keyword evidence="3" id="KW-1185">Reference proteome</keyword>
<reference evidence="3" key="1">
    <citation type="submission" date="2015-11" db="EMBL/GenBank/DDBJ databases">
        <title>Complete genome sequence of a polyethylene-glycol degrader Sphingopyxis macrogoltabida 203N (NBRC 111659).</title>
        <authorList>
            <person name="Yoshiyuki O."/>
            <person name="Shouta N."/>
            <person name="Nagata Y."/>
            <person name="Numata M."/>
            <person name="Tsuchikane K."/>
            <person name="Hosoyama A."/>
            <person name="Yamazoe A."/>
            <person name="Tsuda M."/>
            <person name="Fujita N."/>
            <person name="Kawai F."/>
        </authorList>
    </citation>
    <scope>NUCLEOTIDE SEQUENCE [LARGE SCALE GENOMIC DNA]</scope>
    <source>
        <strain evidence="3">203N</strain>
    </source>
</reference>